<feature type="domain" description="Gelsolin-like" evidence="5">
    <location>
        <begin position="149"/>
        <end position="211"/>
    </location>
</feature>
<evidence type="ECO:0000259" key="5">
    <source>
        <dbReference type="Pfam" id="PF00626"/>
    </source>
</evidence>
<evidence type="ECO:0000256" key="3">
    <source>
        <dbReference type="ARBA" id="ARBA00022737"/>
    </source>
</evidence>
<dbReference type="AlphaFoldDB" id="A0A1I7YR19"/>
<dbReference type="CDD" id="cd11292">
    <property type="entry name" value="gelsolin_S3_like"/>
    <property type="match status" value="1"/>
</dbReference>
<dbReference type="GO" id="GO:0015629">
    <property type="term" value="C:actin cytoskeleton"/>
    <property type="evidence" value="ECO:0007669"/>
    <property type="project" value="TreeGrafter"/>
</dbReference>
<evidence type="ECO:0000313" key="6">
    <source>
        <dbReference type="Proteomes" id="UP000095287"/>
    </source>
</evidence>
<feature type="domain" description="Gelsolin-like" evidence="5">
    <location>
        <begin position="373"/>
        <end position="448"/>
    </location>
</feature>
<dbReference type="FunFam" id="3.40.20.10:FF:000002">
    <property type="entry name" value="Gelsolin"/>
    <property type="match status" value="1"/>
</dbReference>
<reference evidence="7" key="1">
    <citation type="submission" date="2016-11" db="UniProtKB">
        <authorList>
            <consortium name="WormBaseParasite"/>
        </authorList>
    </citation>
    <scope>IDENTIFICATION</scope>
</reference>
<evidence type="ECO:0000256" key="1">
    <source>
        <dbReference type="ARBA" id="ARBA00008418"/>
    </source>
</evidence>
<dbReference type="WBParaSite" id="L893_g18856.t1">
    <property type="protein sequence ID" value="L893_g18856.t1"/>
    <property type="gene ID" value="L893_g18856"/>
</dbReference>
<dbReference type="PANTHER" id="PTHR11977:SF123">
    <property type="entry name" value="GELSOLIN"/>
    <property type="match status" value="1"/>
</dbReference>
<name>A0A1I7YR19_9BILA</name>
<dbReference type="PANTHER" id="PTHR11977">
    <property type="entry name" value="VILLIN"/>
    <property type="match status" value="1"/>
</dbReference>
<dbReference type="InterPro" id="IPR007123">
    <property type="entry name" value="Gelsolin-like_dom"/>
</dbReference>
<dbReference type="CDD" id="cd11289">
    <property type="entry name" value="gelsolin_S2_like"/>
    <property type="match status" value="1"/>
</dbReference>
<evidence type="ECO:0000313" key="7">
    <source>
        <dbReference type="WBParaSite" id="L893_g18856.t1"/>
    </source>
</evidence>
<dbReference type="SMART" id="SM00262">
    <property type="entry name" value="GEL"/>
    <property type="match status" value="4"/>
</dbReference>
<keyword evidence="3" id="KW-0677">Repeat</keyword>
<keyword evidence="2" id="KW-0117">Actin capping</keyword>
<feature type="domain" description="Gelsolin-like" evidence="5">
    <location>
        <begin position="30"/>
        <end position="104"/>
    </location>
</feature>
<organism evidence="6 7">
    <name type="scientific">Steinernema glaseri</name>
    <dbReference type="NCBI Taxonomy" id="37863"/>
    <lineage>
        <taxon>Eukaryota</taxon>
        <taxon>Metazoa</taxon>
        <taxon>Ecdysozoa</taxon>
        <taxon>Nematoda</taxon>
        <taxon>Chromadorea</taxon>
        <taxon>Rhabditida</taxon>
        <taxon>Tylenchina</taxon>
        <taxon>Panagrolaimomorpha</taxon>
        <taxon>Strongyloidoidea</taxon>
        <taxon>Steinernematidae</taxon>
        <taxon>Steinernema</taxon>
    </lineage>
</organism>
<keyword evidence="4" id="KW-0009">Actin-binding</keyword>
<dbReference type="PRINTS" id="PR00597">
    <property type="entry name" value="GELSOLIN"/>
</dbReference>
<evidence type="ECO:0000256" key="4">
    <source>
        <dbReference type="ARBA" id="ARBA00023203"/>
    </source>
</evidence>
<dbReference type="GO" id="GO:0051016">
    <property type="term" value="P:barbed-end actin filament capping"/>
    <property type="evidence" value="ECO:0007669"/>
    <property type="project" value="TreeGrafter"/>
</dbReference>
<keyword evidence="6" id="KW-1185">Reference proteome</keyword>
<dbReference type="GO" id="GO:0051015">
    <property type="term" value="F:actin filament binding"/>
    <property type="evidence" value="ECO:0007669"/>
    <property type="project" value="InterPro"/>
</dbReference>
<comment type="similarity">
    <text evidence="1">Belongs to the villin/gelsolin family.</text>
</comment>
<dbReference type="GO" id="GO:0008154">
    <property type="term" value="P:actin polymerization or depolymerization"/>
    <property type="evidence" value="ECO:0007669"/>
    <property type="project" value="TreeGrafter"/>
</dbReference>
<dbReference type="InterPro" id="IPR007122">
    <property type="entry name" value="Villin/Gelsolin"/>
</dbReference>
<sequence>MPPAVDPMLKSAGKKRGLEIWRINKFALQPLPKQEYGTFYSGDSYIVLNTKHDNAWDVHFWLGSETSLDEAGTAAIKTVELDQALNGLPVQYREVQFYESALFLSYFKDGIKYFTGGYDSGFHHVEEIDWNKWKPRLFHCKGKRNVRCIQVECLKESLNHGDVFILDKGNNIYVWCPPESGRLERIKGMALAKAIRDQERDGEAELHVLDQTWDSDEDFWAVFGGKEALKRVKSSYAGGSDENYWRTNREKISLYRVCDKSGKVEVTKVKQGGLNTKDLDTNDAFIVDAVKGGLYIWVGKGCTIKERENAMVYGQKYIKDHERPAWTQVVRVLEGAEPAHFTQWFSEWTDAKRSTKAFEPKLFQVSDESGKLVVEEIANFYQEDLDGDDVMILDGLNIIYVWVGAAANKTERDAAESTAKKYLATDSVPRHKKATIEVIHQGKEPPTFKKYFPEWDNAMFEDAANRSVANMRKLLFK</sequence>
<proteinExistence type="inferred from homology"/>
<feature type="domain" description="Gelsolin-like" evidence="5">
    <location>
        <begin position="268"/>
        <end position="341"/>
    </location>
</feature>
<dbReference type="GO" id="GO:0051014">
    <property type="term" value="P:actin filament severing"/>
    <property type="evidence" value="ECO:0007669"/>
    <property type="project" value="TreeGrafter"/>
</dbReference>
<dbReference type="InterPro" id="IPR029006">
    <property type="entry name" value="ADF-H/Gelsolin-like_dom_sf"/>
</dbReference>
<accession>A0A1I7YR19</accession>
<dbReference type="Proteomes" id="UP000095287">
    <property type="component" value="Unplaced"/>
</dbReference>
<dbReference type="FunFam" id="3.40.20.10:FF:000005">
    <property type="entry name" value="Gelsolin"/>
    <property type="match status" value="1"/>
</dbReference>
<protein>
    <submittedName>
        <fullName evidence="7">Gelsolin repeat protein</fullName>
    </submittedName>
</protein>
<dbReference type="CDD" id="cd11290">
    <property type="entry name" value="gelsolin_S1_like"/>
    <property type="match status" value="1"/>
</dbReference>
<dbReference type="Pfam" id="PF00626">
    <property type="entry name" value="Gelsolin"/>
    <property type="match status" value="4"/>
</dbReference>
<dbReference type="GO" id="GO:0005546">
    <property type="term" value="F:phosphatidylinositol-4,5-bisphosphate binding"/>
    <property type="evidence" value="ECO:0007669"/>
    <property type="project" value="TreeGrafter"/>
</dbReference>
<dbReference type="Gene3D" id="3.40.20.10">
    <property type="entry name" value="Severin"/>
    <property type="match status" value="4"/>
</dbReference>
<dbReference type="CDD" id="cd11291">
    <property type="entry name" value="gelsolin_S6_like"/>
    <property type="match status" value="1"/>
</dbReference>
<dbReference type="GO" id="GO:0005737">
    <property type="term" value="C:cytoplasm"/>
    <property type="evidence" value="ECO:0007669"/>
    <property type="project" value="TreeGrafter"/>
</dbReference>
<evidence type="ECO:0000256" key="2">
    <source>
        <dbReference type="ARBA" id="ARBA00022467"/>
    </source>
</evidence>
<dbReference type="SUPFAM" id="SSF55753">
    <property type="entry name" value="Actin depolymerizing proteins"/>
    <property type="match status" value="4"/>
</dbReference>